<name>A0ABD1FVY5_SALDI</name>
<keyword evidence="1" id="KW-0732">Signal</keyword>
<protein>
    <submittedName>
        <fullName evidence="2">Uncharacterized protein</fullName>
    </submittedName>
</protein>
<gene>
    <name evidence="2" type="ORF">AAHA92_28715</name>
</gene>
<accession>A0ABD1FVY5</accession>
<dbReference type="EMBL" id="JBEAFC010000011">
    <property type="protein sequence ID" value="KAL1536002.1"/>
    <property type="molecule type" value="Genomic_DNA"/>
</dbReference>
<dbReference type="AlphaFoldDB" id="A0ABD1FVY5"/>
<keyword evidence="3" id="KW-1185">Reference proteome</keyword>
<organism evidence="2 3">
    <name type="scientific">Salvia divinorum</name>
    <name type="common">Maria pastora</name>
    <name type="synonym">Diviner's sage</name>
    <dbReference type="NCBI Taxonomy" id="28513"/>
    <lineage>
        <taxon>Eukaryota</taxon>
        <taxon>Viridiplantae</taxon>
        <taxon>Streptophyta</taxon>
        <taxon>Embryophyta</taxon>
        <taxon>Tracheophyta</taxon>
        <taxon>Spermatophyta</taxon>
        <taxon>Magnoliopsida</taxon>
        <taxon>eudicotyledons</taxon>
        <taxon>Gunneridae</taxon>
        <taxon>Pentapetalae</taxon>
        <taxon>asterids</taxon>
        <taxon>lamiids</taxon>
        <taxon>Lamiales</taxon>
        <taxon>Lamiaceae</taxon>
        <taxon>Nepetoideae</taxon>
        <taxon>Mentheae</taxon>
        <taxon>Salviinae</taxon>
        <taxon>Salvia</taxon>
        <taxon>Salvia subgen. Calosphace</taxon>
    </lineage>
</organism>
<feature type="chain" id="PRO_5044748502" evidence="1">
    <location>
        <begin position="19"/>
        <end position="107"/>
    </location>
</feature>
<feature type="signal peptide" evidence="1">
    <location>
        <begin position="1"/>
        <end position="18"/>
    </location>
</feature>
<dbReference type="Proteomes" id="UP001567538">
    <property type="component" value="Unassembled WGS sequence"/>
</dbReference>
<reference evidence="2 3" key="1">
    <citation type="submission" date="2024-06" db="EMBL/GenBank/DDBJ databases">
        <title>A chromosome level genome sequence of Diviner's sage (Salvia divinorum).</title>
        <authorList>
            <person name="Ford S.A."/>
            <person name="Ro D.-K."/>
            <person name="Ness R.W."/>
            <person name="Phillips M.A."/>
        </authorList>
    </citation>
    <scope>NUCLEOTIDE SEQUENCE [LARGE SCALE GENOMIC DNA]</scope>
    <source>
        <strain evidence="2">SAF-2024a</strain>
        <tissue evidence="2">Leaf</tissue>
    </source>
</reference>
<evidence type="ECO:0000313" key="2">
    <source>
        <dbReference type="EMBL" id="KAL1536002.1"/>
    </source>
</evidence>
<proteinExistence type="predicted"/>
<evidence type="ECO:0000256" key="1">
    <source>
        <dbReference type="SAM" id="SignalP"/>
    </source>
</evidence>
<sequence>MGLLQLKLFMLLLVSAVCLEISVQTPTCGNIFFIQEGQNPHHITPYDLKCHRQALALNLPFSGEFYVQDIAYFQQQTKSSMIQATQHLSRACIGNFYDGWDQELDRI</sequence>
<evidence type="ECO:0000313" key="3">
    <source>
        <dbReference type="Proteomes" id="UP001567538"/>
    </source>
</evidence>
<comment type="caution">
    <text evidence="2">The sequence shown here is derived from an EMBL/GenBank/DDBJ whole genome shotgun (WGS) entry which is preliminary data.</text>
</comment>